<reference evidence="2 3" key="1">
    <citation type="submission" date="2024-01" db="EMBL/GenBank/DDBJ databases">
        <title>Genome insights into Plantactinospora sonchi sp. nov.</title>
        <authorList>
            <person name="Wang L."/>
        </authorList>
    </citation>
    <scope>NUCLEOTIDE SEQUENCE [LARGE SCALE GENOMIC DNA]</scope>
    <source>
        <strain evidence="2 3">NEAU-QY2</strain>
    </source>
</reference>
<evidence type="ECO:0000256" key="1">
    <source>
        <dbReference type="SAM" id="Phobius"/>
    </source>
</evidence>
<comment type="caution">
    <text evidence="2">The sequence shown here is derived from an EMBL/GenBank/DDBJ whole genome shotgun (WGS) entry which is preliminary data.</text>
</comment>
<feature type="transmembrane region" description="Helical" evidence="1">
    <location>
        <begin position="274"/>
        <end position="293"/>
    </location>
</feature>
<dbReference type="PANTHER" id="PTHR36840:SF1">
    <property type="entry name" value="BLL5714 PROTEIN"/>
    <property type="match status" value="1"/>
</dbReference>
<dbReference type="EMBL" id="JAZGQK010000002">
    <property type="protein sequence ID" value="MEE6257517.1"/>
    <property type="molecule type" value="Genomic_DNA"/>
</dbReference>
<dbReference type="Pfam" id="PF06772">
    <property type="entry name" value="LtrA"/>
    <property type="match status" value="1"/>
</dbReference>
<dbReference type="InterPro" id="IPR010640">
    <property type="entry name" value="Low_temperature_requirement_A"/>
</dbReference>
<gene>
    <name evidence="2" type="ORF">V1633_03310</name>
</gene>
<keyword evidence="1" id="KW-0812">Transmembrane</keyword>
<feature type="transmembrane region" description="Helical" evidence="1">
    <location>
        <begin position="106"/>
        <end position="126"/>
    </location>
</feature>
<accession>A0ABU7RM03</accession>
<feature type="transmembrane region" description="Helical" evidence="1">
    <location>
        <begin position="209"/>
        <end position="226"/>
    </location>
</feature>
<feature type="transmembrane region" description="Helical" evidence="1">
    <location>
        <begin position="358"/>
        <end position="378"/>
    </location>
</feature>
<feature type="transmembrane region" description="Helical" evidence="1">
    <location>
        <begin position="164"/>
        <end position="188"/>
    </location>
</feature>
<keyword evidence="1" id="KW-1133">Transmembrane helix</keyword>
<dbReference type="Proteomes" id="UP001332243">
    <property type="component" value="Unassembled WGS sequence"/>
</dbReference>
<feature type="transmembrane region" description="Helical" evidence="1">
    <location>
        <begin position="80"/>
        <end position="100"/>
    </location>
</feature>
<evidence type="ECO:0000313" key="2">
    <source>
        <dbReference type="EMBL" id="MEE6257517.1"/>
    </source>
</evidence>
<dbReference type="RefSeq" id="WP_331212627.1">
    <property type="nucleotide sequence ID" value="NZ_JAZGQK010000002.1"/>
</dbReference>
<keyword evidence="1" id="KW-0472">Membrane</keyword>
<organism evidence="2 3">
    <name type="scientific">Plantactinospora sonchi</name>
    <dbReference type="NCBI Taxonomy" id="1544735"/>
    <lineage>
        <taxon>Bacteria</taxon>
        <taxon>Bacillati</taxon>
        <taxon>Actinomycetota</taxon>
        <taxon>Actinomycetes</taxon>
        <taxon>Micromonosporales</taxon>
        <taxon>Micromonosporaceae</taxon>
        <taxon>Plantactinospora</taxon>
    </lineage>
</organism>
<keyword evidence="3" id="KW-1185">Reference proteome</keyword>
<feature type="transmembrane region" description="Helical" evidence="1">
    <location>
        <begin position="232"/>
        <end position="253"/>
    </location>
</feature>
<feature type="transmembrane region" description="Helical" evidence="1">
    <location>
        <begin position="138"/>
        <end position="158"/>
    </location>
</feature>
<sequence>MAGQRPGRLLRRREHPQEPSFLELFFDLAFVISFTMLSARLVHDLDWLNGVHTAALFVAIWWLWVTTAWSTDWFNPHEPLIRGLVLAVMFAVLLMTGAVPEAFDEHGVLFAGTYAAVHLGRAALLIPLLRGHPAQRRTMVVAVWFGVSAVPLMIGAFLPDEARLALWLTAIALDYGVAVLGWPLPLLGRLESEHLQVVGVHLAERYQQIFIVALGEIFLVTGMAYAQQGLDMLRTVALAMAFLNAGLLLWIYFVPSANRLGPALERNRPRVVVYAAYCHAVMVGAVVLTAVGAEVTLDHPLGEVNAAWSVAIVGGAALYLGGRVLLGALVYELFPWRSLTGMVVLLAALPGFVRLPPLAVLTAVNVVLLVVIVAYHYGVVRPAANVDSADARRRPEPERP</sequence>
<feature type="transmembrane region" description="Helical" evidence="1">
    <location>
        <begin position="21"/>
        <end position="41"/>
    </location>
</feature>
<feature type="transmembrane region" description="Helical" evidence="1">
    <location>
        <begin position="47"/>
        <end position="68"/>
    </location>
</feature>
<evidence type="ECO:0000313" key="3">
    <source>
        <dbReference type="Proteomes" id="UP001332243"/>
    </source>
</evidence>
<feature type="transmembrane region" description="Helical" evidence="1">
    <location>
        <begin position="305"/>
        <end position="326"/>
    </location>
</feature>
<feature type="transmembrane region" description="Helical" evidence="1">
    <location>
        <begin position="333"/>
        <end position="352"/>
    </location>
</feature>
<proteinExistence type="predicted"/>
<name>A0ABU7RM03_9ACTN</name>
<protein>
    <submittedName>
        <fullName evidence="2">Low temperature requirement protein A</fullName>
    </submittedName>
</protein>
<dbReference type="PANTHER" id="PTHR36840">
    <property type="entry name" value="BLL5714 PROTEIN"/>
    <property type="match status" value="1"/>
</dbReference>